<dbReference type="SUPFAM" id="SSF81324">
    <property type="entry name" value="Voltage-gated potassium channels"/>
    <property type="match status" value="1"/>
</dbReference>
<dbReference type="OrthoDB" id="415460at2759"/>
<name>A0A8J6C934_DIALT</name>
<evidence type="ECO:0000256" key="1">
    <source>
        <dbReference type="ARBA" id="ARBA00004141"/>
    </source>
</evidence>
<proteinExistence type="predicted"/>
<evidence type="ECO:0000256" key="4">
    <source>
        <dbReference type="ARBA" id="ARBA00022989"/>
    </source>
</evidence>
<dbReference type="InterPro" id="IPR000595">
    <property type="entry name" value="cNMP-bd_dom"/>
</dbReference>
<evidence type="ECO:0000256" key="7">
    <source>
        <dbReference type="SAM" id="MobiDB-lite"/>
    </source>
</evidence>
<dbReference type="Gene3D" id="2.60.120.10">
    <property type="entry name" value="Jelly Rolls"/>
    <property type="match status" value="1"/>
</dbReference>
<dbReference type="SMART" id="SM00100">
    <property type="entry name" value="cNMP"/>
    <property type="match status" value="1"/>
</dbReference>
<dbReference type="EMBL" id="JAGTXO010000013">
    <property type="protein sequence ID" value="KAG8464169.1"/>
    <property type="molecule type" value="Genomic_DNA"/>
</dbReference>
<dbReference type="GO" id="GO:0005886">
    <property type="term" value="C:plasma membrane"/>
    <property type="evidence" value="ECO:0007669"/>
    <property type="project" value="TreeGrafter"/>
</dbReference>
<dbReference type="InterPro" id="IPR005821">
    <property type="entry name" value="Ion_trans_dom"/>
</dbReference>
<comment type="subcellular location">
    <subcellularLocation>
        <location evidence="1">Membrane</location>
        <topology evidence="1">Multi-pass membrane protein</topology>
    </subcellularLocation>
</comment>
<feature type="region of interest" description="Disordered" evidence="7">
    <location>
        <begin position="157"/>
        <end position="186"/>
    </location>
</feature>
<keyword evidence="4" id="KW-1133">Transmembrane helix</keyword>
<keyword evidence="2" id="KW-0813">Transport</keyword>
<evidence type="ECO:0000256" key="5">
    <source>
        <dbReference type="ARBA" id="ARBA00023065"/>
    </source>
</evidence>
<feature type="domain" description="Cyclic nucleotide-binding" evidence="8">
    <location>
        <begin position="646"/>
        <end position="745"/>
    </location>
</feature>
<feature type="region of interest" description="Disordered" evidence="7">
    <location>
        <begin position="859"/>
        <end position="922"/>
    </location>
</feature>
<dbReference type="Gene3D" id="1.10.287.70">
    <property type="match status" value="1"/>
</dbReference>
<sequence length="1005" mass="106290">MAGLQALVLPDDETEPAGSASAVFAALTELATSVREQRAQLAEQQLLLHTLVRAVGDGGRPRSPVVKEATSVVGAGESSEWPACAGGLGAEVLAHLSLTSAARPVAASKRLSDDSADGALHAQPPSPLPGQTPRGAHRARRFNELRLSMSKAVTSALHSPALGSATRRPPRSARVGAEGERPQPPDVRHATVLTAEKIGEVLRSNKELNELLDGIERERHKLFGSSPPDTHLGAHRTSSPALPRLARKRVASLYGDEPAPPPSGLERLGRACCAPLAAAYARIVLHPDHPFRPWWDGAMIVAVMLSSMTVPLRLAFESEFGPVLLGARFLDYAIDVYFGVDICLNFALAFRTTDPATMLMTTVVDFPSIAAAYLRGWFCVDVLATLPFDLIFAASDGSSGGGGGSAAAAARLNRVLRVLRALKLFRLVRASRAVKAIEAQLTNTNPAVLRLVRIVCTLLLTWHWLGCLWYALHFFDLPPDPATGYYPLLIDADALGEARDAGGALEPRWRFVLQYSFCYFWAVTSIAGGAPVHFHPTSTAEAVYNCAVALIGVFANAAVIGSASSAFSNMDAASAKIRQRLERLKAFLQSKRTPPSVSRQVLSYAEYAWKHSRSNDEAWLLQELPSALRLQVVIALQRRLFTQIELFRLLPTTTVCTIICHMRSLIVLPGERILEQGAGGGYGLFFIIEGSVSVIVDGTGVVATLQQGDFFGERSLIDGSQTNATVEAVDYVNLMVLYRSEFDAVSRSHPEVQIVITRLKARQLAEQEAERQRKRELERERDRSSVSRRFGSHTNGPATTDDDDGRWGGLLARARSLSPTKRAGAQRGNWNTERASFAAGGTGGSDGALAHVRALSAAEPPAGARTLEPRGRAELQRPQPRPPSARRTSAGGDGGGGGAEPARTARPRGDGARPSATAALGAEAEAPAGDALCAPASAAGADVVIALRPGRCTGAACHVGTPAGEADGHASRRAAAGRVDGAGAAALGAAACADGGASARGARGA</sequence>
<dbReference type="GO" id="GO:0042391">
    <property type="term" value="P:regulation of membrane potential"/>
    <property type="evidence" value="ECO:0007669"/>
    <property type="project" value="TreeGrafter"/>
</dbReference>
<dbReference type="SUPFAM" id="SSF51206">
    <property type="entry name" value="cAMP-binding domain-like"/>
    <property type="match status" value="1"/>
</dbReference>
<dbReference type="Gene3D" id="1.10.287.630">
    <property type="entry name" value="Helix hairpin bin"/>
    <property type="match status" value="1"/>
</dbReference>
<dbReference type="InterPro" id="IPR050818">
    <property type="entry name" value="KCNH_animal-type"/>
</dbReference>
<dbReference type="CDD" id="cd00038">
    <property type="entry name" value="CAP_ED"/>
    <property type="match status" value="1"/>
</dbReference>
<evidence type="ECO:0000259" key="8">
    <source>
        <dbReference type="PROSITE" id="PS50042"/>
    </source>
</evidence>
<keyword evidence="3" id="KW-0812">Transmembrane</keyword>
<feature type="compositionally biased region" description="Basic and acidic residues" evidence="7">
    <location>
        <begin position="765"/>
        <end position="785"/>
    </location>
</feature>
<feature type="compositionally biased region" description="Basic and acidic residues" evidence="7">
    <location>
        <begin position="177"/>
        <end position="186"/>
    </location>
</feature>
<dbReference type="GO" id="GO:0005249">
    <property type="term" value="F:voltage-gated potassium channel activity"/>
    <property type="evidence" value="ECO:0007669"/>
    <property type="project" value="TreeGrafter"/>
</dbReference>
<accession>A0A8J6C934</accession>
<feature type="region of interest" description="Disordered" evidence="7">
    <location>
        <begin position="765"/>
        <end position="842"/>
    </location>
</feature>
<feature type="region of interest" description="Disordered" evidence="7">
    <location>
        <begin position="109"/>
        <end position="136"/>
    </location>
</feature>
<dbReference type="Proteomes" id="UP000751190">
    <property type="component" value="Unassembled WGS sequence"/>
</dbReference>
<dbReference type="PROSITE" id="PS50042">
    <property type="entry name" value="CNMP_BINDING_3"/>
    <property type="match status" value="1"/>
</dbReference>
<evidence type="ECO:0000256" key="6">
    <source>
        <dbReference type="ARBA" id="ARBA00023136"/>
    </source>
</evidence>
<evidence type="ECO:0000256" key="2">
    <source>
        <dbReference type="ARBA" id="ARBA00022448"/>
    </source>
</evidence>
<keyword evidence="10" id="KW-1185">Reference proteome</keyword>
<evidence type="ECO:0000313" key="9">
    <source>
        <dbReference type="EMBL" id="KAG8464169.1"/>
    </source>
</evidence>
<keyword evidence="6" id="KW-0472">Membrane</keyword>
<dbReference type="PANTHER" id="PTHR10217:SF435">
    <property type="entry name" value="POTASSIUM VOLTAGE-GATED CHANNEL PROTEIN EAG"/>
    <property type="match status" value="1"/>
</dbReference>
<evidence type="ECO:0000313" key="10">
    <source>
        <dbReference type="Proteomes" id="UP000751190"/>
    </source>
</evidence>
<evidence type="ECO:0000256" key="3">
    <source>
        <dbReference type="ARBA" id="ARBA00022692"/>
    </source>
</evidence>
<keyword evidence="5" id="KW-0406">Ion transport</keyword>
<dbReference type="OMA" id="WNTERAS"/>
<dbReference type="Pfam" id="PF00027">
    <property type="entry name" value="cNMP_binding"/>
    <property type="match status" value="1"/>
</dbReference>
<dbReference type="InterPro" id="IPR014710">
    <property type="entry name" value="RmlC-like_jellyroll"/>
</dbReference>
<gene>
    <name evidence="9" type="ORF">KFE25_003232</name>
</gene>
<comment type="caution">
    <text evidence="9">The sequence shown here is derived from an EMBL/GenBank/DDBJ whole genome shotgun (WGS) entry which is preliminary data.</text>
</comment>
<protein>
    <recommendedName>
        <fullName evidence="8">Cyclic nucleotide-binding domain-containing protein</fullName>
    </recommendedName>
</protein>
<dbReference type="PANTHER" id="PTHR10217">
    <property type="entry name" value="VOLTAGE AND LIGAND GATED POTASSIUM CHANNEL"/>
    <property type="match status" value="1"/>
</dbReference>
<dbReference type="AlphaFoldDB" id="A0A8J6C934"/>
<dbReference type="InterPro" id="IPR018490">
    <property type="entry name" value="cNMP-bd_dom_sf"/>
</dbReference>
<organism evidence="9 10">
    <name type="scientific">Diacronema lutheri</name>
    <name type="common">Unicellular marine alga</name>
    <name type="synonym">Monochrysis lutheri</name>
    <dbReference type="NCBI Taxonomy" id="2081491"/>
    <lineage>
        <taxon>Eukaryota</taxon>
        <taxon>Haptista</taxon>
        <taxon>Haptophyta</taxon>
        <taxon>Pavlovophyceae</taxon>
        <taxon>Pavlovales</taxon>
        <taxon>Pavlovaceae</taxon>
        <taxon>Diacronema</taxon>
    </lineage>
</organism>
<reference evidence="9" key="1">
    <citation type="submission" date="2021-05" db="EMBL/GenBank/DDBJ databases">
        <title>The genome of the haptophyte Pavlova lutheri (Diacronema luteri, Pavlovales) - a model for lipid biosynthesis in eukaryotic algae.</title>
        <authorList>
            <person name="Hulatt C.J."/>
            <person name="Posewitz M.C."/>
        </authorList>
    </citation>
    <scope>NUCLEOTIDE SEQUENCE</scope>
    <source>
        <strain evidence="9">NIVA-4/92</strain>
    </source>
</reference>
<dbReference type="Pfam" id="PF00520">
    <property type="entry name" value="Ion_trans"/>
    <property type="match status" value="1"/>
</dbReference>